<keyword evidence="2" id="KW-1185">Reference proteome</keyword>
<dbReference type="Proteomes" id="UP000318733">
    <property type="component" value="Unassembled WGS sequence"/>
</dbReference>
<proteinExistence type="predicted"/>
<protein>
    <submittedName>
        <fullName evidence="1">Uncharacterized protein</fullName>
    </submittedName>
</protein>
<reference evidence="1 2" key="1">
    <citation type="submission" date="2019-07" db="EMBL/GenBank/DDBJ databases">
        <authorList>
            <person name="Huq M.A."/>
        </authorList>
    </citation>
    <scope>NUCLEOTIDE SEQUENCE [LARGE SCALE GENOMIC DNA]</scope>
    <source>
        <strain evidence="1 2">MAH-19</strain>
    </source>
</reference>
<dbReference type="RefSeq" id="WP_144249051.1">
    <property type="nucleotide sequence ID" value="NZ_VLPK01000002.1"/>
</dbReference>
<evidence type="ECO:0000313" key="1">
    <source>
        <dbReference type="EMBL" id="TSJ41013.1"/>
    </source>
</evidence>
<dbReference type="OrthoDB" id="8444443at2"/>
<name>A0A556MM81_9SPHI</name>
<dbReference type="EMBL" id="VLPK01000002">
    <property type="protein sequence ID" value="TSJ41013.1"/>
    <property type="molecule type" value="Genomic_DNA"/>
</dbReference>
<comment type="caution">
    <text evidence="1">The sequence shown here is derived from an EMBL/GenBank/DDBJ whole genome shotgun (WGS) entry which is preliminary data.</text>
</comment>
<accession>A0A556MM81</accession>
<evidence type="ECO:0000313" key="2">
    <source>
        <dbReference type="Proteomes" id="UP000318733"/>
    </source>
</evidence>
<organism evidence="1 2">
    <name type="scientific">Mucilaginibacter corticis</name>
    <dbReference type="NCBI Taxonomy" id="2597670"/>
    <lineage>
        <taxon>Bacteria</taxon>
        <taxon>Pseudomonadati</taxon>
        <taxon>Bacteroidota</taxon>
        <taxon>Sphingobacteriia</taxon>
        <taxon>Sphingobacteriales</taxon>
        <taxon>Sphingobacteriaceae</taxon>
        <taxon>Mucilaginibacter</taxon>
    </lineage>
</organism>
<gene>
    <name evidence="1" type="ORF">FO440_14870</name>
</gene>
<sequence>MISTDLTDLLNTLTGQLQVSTPQEQQSLQDVQQTLAQSLLQQNLAGHSAAQFSFEGANLLTANKADFAALTHIAETAVQAHQASVTNNLKVFKRDVPLRTAQLSNSVPAWAAGAKLAQTAGPFKDINGKQSWFDFYTVEKLIPLYINGQANPVLLFKAALHETLIQKLLHSDINITKQFTLVKGSIWIAAHVFDSTAPVDRYIGLHAASGSITLSENPFEQGTKLTINPGVTIHVTLQLDQPAAAVANTSPYGIDAREATYLLPSVFEFTVSNGNCVINNIGALSCKMYGQALNLAYNQQKPAYNPALQSVFFPCNADVSTFEAAQCHSSFFTLDGKAGITLTAWAVAAATIDLINPVEADGGGYVVIICNDGLTASWQNLDGQDIALKVPAIMGNPAQISIIDIASKGTGVTQSFDLWADAQNTHGTTLDITYLKQALFFYDTISTGNEALFTFCNANVNIDRPVKVNGEAFEVRTKNSLLLLSADQTKKGILLYDNDILADNQVVITQQPVIKPVALALDNALLTVSQVNGCFLSGQCDDSWSTVTTGSVVLAFGLLSYLPTLPDPYVANLNLLERQFEAAQANGLQGGRQILMWLYGVVTFKPQDETTDEVTVDFYFNTTQPAQKAKIDPDHVNTGTTTVADYQLAGIYNVVKEQTTTNDSAPAAAYMRTEMVSNRFNFGDIWDKQFGTFNDAFALLDVSSNANQLGVSFGAFGNQRMAMVKTAEVIPLANNQGSQLSNVFPFIVEGLQMKAPSRLVRSFMLPQFAWEPVFNLTEPQHADPYDDTSATLPMDPEQGFEFFGDDGGATRIFNTSLKPVALAPLPLVDFLVNDAPKSKTDSTISSFTLPFGLKAIGVVAANLKETIKPYLANAQPLFKNVKGGVQISMVAGNHGKPELNGIPADSNMFPGYTVQLNNLVDDSGPTGASNLGDVVTRIFNTEFFIEPLQNSDKLDDSRGVPVSRIDFSGYGASLFSNWLSPQAAIAATSQAKFEAIAGRTAHEVIQVKSILYPWGIRVVRTITVFRVSTGYVYRVDSGWKAESDGKFDFSYSYVDINGNPKTIDQPYEIHPGTIAGLFNITNIKDAPGVEPYTASNHIAKGAVFVNGVIGEEQTATKDITQDVQCSAVYFDADVAIENVIMGQTTYGVVSKKILGYVQTAPTGVPLTVSQFRGLLQKQGGSMGGDIDCVVDINKSGQQMRLNRFDVSSSVNAGGGIAFVLAARGHVILPKDGSWGMVQHAVGTGEVTPLADDVTVPLIRIGKWVRDTVIDINAVNNNLLRVANPADILRDVNAQTINFGFLQSTATQKALFLTPAFGLGQSILMSKTPPVFADAYRLMTGKGIFPNIGDADTGFGKAMALVTGVDKNGAKVTAFTQSVLQDGGKKVWELMEVIADDPTNLLAQKGLELLKKGAGGVIDKALHFDVPPFDIPLIDIEGLKIYIQYKTTDKKSGSTADSKINYDVSSFASAMEDQWKSKLNNISMVVDLGSMKSLMTIQGNFNAQKGTESGYAGADDGEPGLPVPKIVFSDALQPVIDLLQILQEMDTGDYAAALKSGLKIAMGNSGEVWDYKFEATKEIALVRFPMGELYYEPTTPLKLEASMSIGVYFNAALKVTTDPTQLLPTAGAFLQFHGGLSVMCVSLAAATIYAVGSVDVRIGCDTKGGPSLDLTFGFGAQIAVGLPVVGNVSVLYMVGVQMHADTGDLSISAFLLFRGQAELLGGLVGVTITIEAKGTIDRSGDPDNPSADDQTTCTAEVTFALDISIFLVIDISFEKSWSESRQIA</sequence>